<dbReference type="EMBL" id="CP119316">
    <property type="protein sequence ID" value="WEK46839.1"/>
    <property type="molecule type" value="Genomic_DNA"/>
</dbReference>
<organism evidence="2 3">
    <name type="scientific">Candidatus Andeanibacterium colombiense</name>
    <dbReference type="NCBI Taxonomy" id="3121345"/>
    <lineage>
        <taxon>Bacteria</taxon>
        <taxon>Pseudomonadati</taxon>
        <taxon>Pseudomonadota</taxon>
        <taxon>Alphaproteobacteria</taxon>
        <taxon>Sphingomonadales</taxon>
        <taxon>Sphingomonadaceae</taxon>
        <taxon>Candidatus Andeanibacterium</taxon>
    </lineage>
</organism>
<name>A0AAJ6BMV9_9SPHN</name>
<keyword evidence="2" id="KW-0378">Hydrolase</keyword>
<reference evidence="2" key="1">
    <citation type="submission" date="2023-03" db="EMBL/GenBank/DDBJ databases">
        <title>Andean soil-derived lignocellulolytic bacterial consortium as a source of novel taxa and putative plastic-active enzymes.</title>
        <authorList>
            <person name="Diaz-Garcia L."/>
            <person name="Chuvochina M."/>
            <person name="Feuerriegel G."/>
            <person name="Bunk B."/>
            <person name="Sproer C."/>
            <person name="Streit W.R."/>
            <person name="Rodriguez L.M."/>
            <person name="Overmann J."/>
            <person name="Jimenez D.J."/>
        </authorList>
    </citation>
    <scope>NUCLEOTIDE SEQUENCE</scope>
    <source>
        <strain evidence="2">MAG 26</strain>
    </source>
</reference>
<proteinExistence type="predicted"/>
<evidence type="ECO:0000313" key="3">
    <source>
        <dbReference type="Proteomes" id="UP001218362"/>
    </source>
</evidence>
<protein>
    <submittedName>
        <fullName evidence="2">S-adenosyl-L-homocysteine hydrolase</fullName>
    </submittedName>
</protein>
<feature type="chain" id="PRO_5042565775" evidence="1">
    <location>
        <begin position="25"/>
        <end position="152"/>
    </location>
</feature>
<keyword evidence="1" id="KW-0732">Signal</keyword>
<evidence type="ECO:0000256" key="1">
    <source>
        <dbReference type="SAM" id="SignalP"/>
    </source>
</evidence>
<dbReference type="KEGG" id="acob:P0Y56_00705"/>
<feature type="signal peptide" evidence="1">
    <location>
        <begin position="1"/>
        <end position="24"/>
    </location>
</feature>
<dbReference type="AlphaFoldDB" id="A0AAJ6BMV9"/>
<evidence type="ECO:0000313" key="2">
    <source>
        <dbReference type="EMBL" id="WEK46839.1"/>
    </source>
</evidence>
<gene>
    <name evidence="2" type="ORF">P0Y56_00705</name>
</gene>
<accession>A0AAJ6BMV9</accession>
<dbReference type="GO" id="GO:0016787">
    <property type="term" value="F:hydrolase activity"/>
    <property type="evidence" value="ECO:0007669"/>
    <property type="project" value="UniProtKB-KW"/>
</dbReference>
<dbReference type="Proteomes" id="UP001218362">
    <property type="component" value="Chromosome"/>
</dbReference>
<sequence length="152" mass="15860">MRFSTGVAAGLAALSILTSVPARASAGDDAEKVRRLDIMLMVSALRCRTTADGFQNDYDHFSTAHLSELNAAAATLKQSLNARYGSGGANRALDKISTSMANSYGQGHPWLNCAELKQATQSLAQNRAPGALLAAADTLLGDSARVSLTAAY</sequence>